<dbReference type="InterPro" id="IPR013762">
    <property type="entry name" value="Integrase-like_cat_sf"/>
</dbReference>
<dbReference type="Gene3D" id="3.30.160.390">
    <property type="entry name" value="Integrase, DNA-binding domain"/>
    <property type="match status" value="1"/>
</dbReference>
<evidence type="ECO:0000313" key="7">
    <source>
        <dbReference type="Proteomes" id="UP001152766"/>
    </source>
</evidence>
<dbReference type="Pfam" id="PF22022">
    <property type="entry name" value="Phage_int_M"/>
    <property type="match status" value="1"/>
</dbReference>
<accession>A0A9X4LJB5</accession>
<dbReference type="InterPro" id="IPR053876">
    <property type="entry name" value="Phage_int_M"/>
</dbReference>
<dbReference type="EMBL" id="SGUG01000021">
    <property type="protein sequence ID" value="MDG0863739.1"/>
    <property type="molecule type" value="Genomic_DNA"/>
</dbReference>
<dbReference type="InterPro" id="IPR050808">
    <property type="entry name" value="Phage_Integrase"/>
</dbReference>
<sequence length="497" mass="55247">MCRKMPVKPASGIPLGIPLEMLMAMTRYPKQGKGSRWTELGLKAIPPSWKGDYVADGEGLTGEVRVASDGRVSISFKYGYKWRGAGVKHYCGTWPDVTLAGVRAERDRARALVKTGVSPGDAKRAAKIEAQATVEATIAEAARQQAEDLPLRSMFEAWLRDGVKRADNNAELQRSFEKDVLPLIGDKPVRRVDEGDIRAVLRAVIGRGTYRMASRVYADMVQLFAWAEARKPWRALMVEGNPTKLVELTKLLPHGCDPDAERDRVLSADELRELRAKLAAMEAAYAAAPAGAKYDVDRPVKKETQLALWICLGTLCRIGELLKARWEHVNLTAGEWFVPAENTKTGVNWKVYLSPFARRQFTALHELTGDTAFCFPARAARGNAPTDHVCVKSVSKQIGDRQMQFKNRAGPLKNRKHDNSLTLSGGRAGAWTPHDLRRTGATMMQQLGVSLDLIDRCQNHVMAGSRVRRAYLHHDYAAEKREAWAKLGERIEVLLAD</sequence>
<dbReference type="Pfam" id="PF13356">
    <property type="entry name" value="Arm-DNA-bind_3"/>
    <property type="match status" value="1"/>
</dbReference>
<organism evidence="6 7">
    <name type="scientific">Pelomonas aquatica</name>
    <dbReference type="NCBI Taxonomy" id="431058"/>
    <lineage>
        <taxon>Bacteria</taxon>
        <taxon>Pseudomonadati</taxon>
        <taxon>Pseudomonadota</taxon>
        <taxon>Betaproteobacteria</taxon>
        <taxon>Burkholderiales</taxon>
        <taxon>Sphaerotilaceae</taxon>
        <taxon>Roseateles</taxon>
    </lineage>
</organism>
<dbReference type="PROSITE" id="PS51898">
    <property type="entry name" value="TYR_RECOMBINASE"/>
    <property type="match status" value="1"/>
</dbReference>
<keyword evidence="2" id="KW-0229">DNA integration</keyword>
<dbReference type="AlphaFoldDB" id="A0A9X4LJB5"/>
<dbReference type="InterPro" id="IPR002104">
    <property type="entry name" value="Integrase_catalytic"/>
</dbReference>
<protein>
    <submittedName>
        <fullName evidence="6">Site-specific integrase</fullName>
    </submittedName>
</protein>
<dbReference type="InterPro" id="IPR038488">
    <property type="entry name" value="Integrase_DNA-bd_sf"/>
</dbReference>
<name>A0A9X4LJB5_9BURK</name>
<evidence type="ECO:0000256" key="1">
    <source>
        <dbReference type="ARBA" id="ARBA00008857"/>
    </source>
</evidence>
<dbReference type="GO" id="GO:0015074">
    <property type="term" value="P:DNA integration"/>
    <property type="evidence" value="ECO:0007669"/>
    <property type="project" value="UniProtKB-KW"/>
</dbReference>
<proteinExistence type="inferred from homology"/>
<dbReference type="GO" id="GO:0006310">
    <property type="term" value="P:DNA recombination"/>
    <property type="evidence" value="ECO:0007669"/>
    <property type="project" value="UniProtKB-KW"/>
</dbReference>
<dbReference type="SUPFAM" id="SSF56349">
    <property type="entry name" value="DNA breaking-rejoining enzymes"/>
    <property type="match status" value="1"/>
</dbReference>
<dbReference type="PANTHER" id="PTHR30629:SF2">
    <property type="entry name" value="PROPHAGE INTEGRASE INTS-RELATED"/>
    <property type="match status" value="1"/>
</dbReference>
<gene>
    <name evidence="6" type="ORF">EXJ73_14850</name>
</gene>
<feature type="domain" description="Tyr recombinase" evidence="5">
    <location>
        <begin position="261"/>
        <end position="485"/>
    </location>
</feature>
<dbReference type="PANTHER" id="PTHR30629">
    <property type="entry name" value="PROPHAGE INTEGRASE"/>
    <property type="match status" value="1"/>
</dbReference>
<evidence type="ECO:0000313" key="6">
    <source>
        <dbReference type="EMBL" id="MDG0863739.1"/>
    </source>
</evidence>
<dbReference type="Proteomes" id="UP001152766">
    <property type="component" value="Unassembled WGS sequence"/>
</dbReference>
<evidence type="ECO:0000256" key="4">
    <source>
        <dbReference type="ARBA" id="ARBA00023172"/>
    </source>
</evidence>
<dbReference type="InterPro" id="IPR011010">
    <property type="entry name" value="DNA_brk_join_enz"/>
</dbReference>
<comment type="caution">
    <text evidence="6">The sequence shown here is derived from an EMBL/GenBank/DDBJ whole genome shotgun (WGS) entry which is preliminary data.</text>
</comment>
<keyword evidence="4" id="KW-0233">DNA recombination</keyword>
<dbReference type="GO" id="GO:0003677">
    <property type="term" value="F:DNA binding"/>
    <property type="evidence" value="ECO:0007669"/>
    <property type="project" value="UniProtKB-KW"/>
</dbReference>
<dbReference type="InterPro" id="IPR025166">
    <property type="entry name" value="Integrase_DNA_bind_dom"/>
</dbReference>
<comment type="similarity">
    <text evidence="1">Belongs to the 'phage' integrase family.</text>
</comment>
<dbReference type="InterPro" id="IPR010998">
    <property type="entry name" value="Integrase_recombinase_N"/>
</dbReference>
<dbReference type="Pfam" id="PF00589">
    <property type="entry name" value="Phage_integrase"/>
    <property type="match status" value="1"/>
</dbReference>
<reference evidence="6" key="1">
    <citation type="submission" date="2019-02" db="EMBL/GenBank/DDBJ databases">
        <title>Draft genome of the type strain Pelomonas aquatica CCUG 52575T.</title>
        <authorList>
            <person name="Gomila M."/>
            <person name="Lalucat J."/>
        </authorList>
    </citation>
    <scope>NUCLEOTIDE SEQUENCE</scope>
    <source>
        <strain evidence="6">CCUG 52575</strain>
    </source>
</reference>
<dbReference type="CDD" id="cd00801">
    <property type="entry name" value="INT_P4_C"/>
    <property type="match status" value="1"/>
</dbReference>
<keyword evidence="7" id="KW-1185">Reference proteome</keyword>
<evidence type="ECO:0000256" key="2">
    <source>
        <dbReference type="ARBA" id="ARBA00022908"/>
    </source>
</evidence>
<evidence type="ECO:0000259" key="5">
    <source>
        <dbReference type="PROSITE" id="PS51898"/>
    </source>
</evidence>
<keyword evidence="3" id="KW-0238">DNA-binding</keyword>
<dbReference type="Gene3D" id="1.10.150.130">
    <property type="match status" value="1"/>
</dbReference>
<dbReference type="Gene3D" id="1.10.443.10">
    <property type="entry name" value="Intergrase catalytic core"/>
    <property type="match status" value="1"/>
</dbReference>
<evidence type="ECO:0000256" key="3">
    <source>
        <dbReference type="ARBA" id="ARBA00023125"/>
    </source>
</evidence>